<accession>A0AC34GVM2</accession>
<reference evidence="2" key="1">
    <citation type="submission" date="2022-11" db="UniProtKB">
        <authorList>
            <consortium name="WormBaseParasite"/>
        </authorList>
    </citation>
    <scope>IDENTIFICATION</scope>
</reference>
<protein>
    <submittedName>
        <fullName evidence="2">Uncharacterized protein</fullName>
    </submittedName>
</protein>
<evidence type="ECO:0000313" key="1">
    <source>
        <dbReference type="Proteomes" id="UP000887579"/>
    </source>
</evidence>
<proteinExistence type="predicted"/>
<dbReference type="WBParaSite" id="ES5_v2.g8491.t1">
    <property type="protein sequence ID" value="ES5_v2.g8491.t1"/>
    <property type="gene ID" value="ES5_v2.g8491"/>
</dbReference>
<evidence type="ECO:0000313" key="2">
    <source>
        <dbReference type="WBParaSite" id="ES5_v2.g8491.t1"/>
    </source>
</evidence>
<dbReference type="Proteomes" id="UP000887579">
    <property type="component" value="Unplaced"/>
</dbReference>
<sequence length="356" mass="41829">MRNSRISGSQNDDIDEEYESDHSIPVYHPLFEYVEISDEDEVEPESEESPEMPGPSRPQKRCVNICVEESSKKICKPSSDRSFICNAQSSYKHVLDQYYRNELMLVLPQFHYPINAPSKMAYKRWQELPFDNKLLPKHVQTCFEEALEKFRCFRNGRTSSNATTLIIGDSILSSCNFEEKLDSTVQIMVTFPNKVIDFVNAFINKVQDGNDFYFRNVVIALGIEFICYDPDEKEAVNASREFIMKLLRAFHNNLMTARFIILTVPQVNDDRNTCSYSYHIDYYNKNMRKFVSKYGEEIKEKWDIEFLLFDWEKNTGRFRESTIEDVSKRYQVLINEIAKFTSSNDEKIKDANYELI</sequence>
<organism evidence="1 2">
    <name type="scientific">Panagrolaimus sp. ES5</name>
    <dbReference type="NCBI Taxonomy" id="591445"/>
    <lineage>
        <taxon>Eukaryota</taxon>
        <taxon>Metazoa</taxon>
        <taxon>Ecdysozoa</taxon>
        <taxon>Nematoda</taxon>
        <taxon>Chromadorea</taxon>
        <taxon>Rhabditida</taxon>
        <taxon>Tylenchina</taxon>
        <taxon>Panagrolaimomorpha</taxon>
        <taxon>Panagrolaimoidea</taxon>
        <taxon>Panagrolaimidae</taxon>
        <taxon>Panagrolaimus</taxon>
    </lineage>
</organism>
<name>A0AC34GVM2_9BILA</name>